<dbReference type="Pfam" id="PF22688">
    <property type="entry name" value="Hda_lid"/>
    <property type="match status" value="1"/>
</dbReference>
<organism evidence="3 4">
    <name type="scientific">Reinekea blandensis MED297</name>
    <dbReference type="NCBI Taxonomy" id="314283"/>
    <lineage>
        <taxon>Bacteria</taxon>
        <taxon>Pseudomonadati</taxon>
        <taxon>Pseudomonadota</taxon>
        <taxon>Gammaproteobacteria</taxon>
        <taxon>Oceanospirillales</taxon>
        <taxon>Saccharospirillaceae</taxon>
        <taxon>Reinekea</taxon>
    </lineage>
</organism>
<dbReference type="RefSeq" id="WP_008043747.1">
    <property type="nucleotide sequence ID" value="NZ_CH724150.1"/>
</dbReference>
<feature type="domain" description="Chromosomal replication initiator protein DnaA ATPAse" evidence="1">
    <location>
        <begin position="98"/>
        <end position="162"/>
    </location>
</feature>
<evidence type="ECO:0000313" key="3">
    <source>
        <dbReference type="EMBL" id="EAR09054.1"/>
    </source>
</evidence>
<name>A4BFF9_9GAMM</name>
<accession>A4BFF9</accession>
<dbReference type="InterPro" id="IPR027417">
    <property type="entry name" value="P-loop_NTPase"/>
</dbReference>
<dbReference type="Gene3D" id="1.10.8.60">
    <property type="match status" value="1"/>
</dbReference>
<dbReference type="Gene3D" id="3.40.50.300">
    <property type="entry name" value="P-loop containing nucleotide triphosphate hydrolases"/>
    <property type="match status" value="1"/>
</dbReference>
<sequence>MSHNHISPQLPLHVSFAEDAVFEDYLPGQNAIAIGTLRQSLANLTDHLIYLWGAKGVGVSHLLQASIHDLQVQGFDAVYLPLSECLEYGPEALEGLDQLHAVALDDIDLIAADAHWQEAVFHFYNRMRDSGRHLMVGARCSPLQLPLTLADLKSRLSSGLTISLLPMTDEERVTWVIWKGRRRGLVIGRDVAEFLITRHNQNMKELVTTFDRLDSASLAEKRKITIPFLKQVLGL</sequence>
<dbReference type="InterPro" id="IPR055199">
    <property type="entry name" value="Hda_lid"/>
</dbReference>
<proteinExistence type="predicted"/>
<keyword evidence="4" id="KW-1185">Reference proteome</keyword>
<reference evidence="3 4" key="1">
    <citation type="submission" date="2006-02" db="EMBL/GenBank/DDBJ databases">
        <authorList>
            <person name="Pinhassi J."/>
            <person name="Pedros-Alio C."/>
            <person name="Ferriera S."/>
            <person name="Johnson J."/>
            <person name="Kravitz S."/>
            <person name="Halpern A."/>
            <person name="Remington K."/>
            <person name="Beeson K."/>
            <person name="Tran B."/>
            <person name="Rogers Y.-H."/>
            <person name="Friedman R."/>
            <person name="Venter J.C."/>
        </authorList>
    </citation>
    <scope>NUCLEOTIDE SEQUENCE [LARGE SCALE GENOMIC DNA]</scope>
    <source>
        <strain evidence="3 4">MED297</strain>
    </source>
</reference>
<dbReference type="SUPFAM" id="SSF52540">
    <property type="entry name" value="P-loop containing nucleoside triphosphate hydrolases"/>
    <property type="match status" value="1"/>
</dbReference>
<dbReference type="InterPro" id="IPR013317">
    <property type="entry name" value="DnaA_dom"/>
</dbReference>
<dbReference type="STRING" id="314283.MED297_16968"/>
<dbReference type="EMBL" id="AAOE01000013">
    <property type="protein sequence ID" value="EAR09054.1"/>
    <property type="molecule type" value="Genomic_DNA"/>
</dbReference>
<dbReference type="OrthoDB" id="9784878at2"/>
<dbReference type="PANTHER" id="PTHR30050">
    <property type="entry name" value="CHROMOSOMAL REPLICATION INITIATOR PROTEIN DNAA"/>
    <property type="match status" value="1"/>
</dbReference>
<dbReference type="Proteomes" id="UP000005953">
    <property type="component" value="Unassembled WGS sequence"/>
</dbReference>
<dbReference type="GO" id="GO:0032297">
    <property type="term" value="P:negative regulation of DNA-templated DNA replication initiation"/>
    <property type="evidence" value="ECO:0007669"/>
    <property type="project" value="InterPro"/>
</dbReference>
<comment type="caution">
    <text evidence="3">The sequence shown here is derived from an EMBL/GenBank/DDBJ whole genome shotgun (WGS) entry which is preliminary data.</text>
</comment>
<feature type="domain" description="Hda lid" evidence="2">
    <location>
        <begin position="169"/>
        <end position="233"/>
    </location>
</feature>
<dbReference type="InterPro" id="IPR017788">
    <property type="entry name" value="Hda"/>
</dbReference>
<dbReference type="Pfam" id="PF00308">
    <property type="entry name" value="Bac_DnaA"/>
    <property type="match status" value="1"/>
</dbReference>
<evidence type="ECO:0000313" key="4">
    <source>
        <dbReference type="Proteomes" id="UP000005953"/>
    </source>
</evidence>
<dbReference type="HOGENOM" id="CLU_072265_1_1_6"/>
<protein>
    <submittedName>
        <fullName evidence="3">Uncharacterized protein</fullName>
    </submittedName>
</protein>
<gene>
    <name evidence="3" type="ORF">MED297_16968</name>
</gene>
<evidence type="ECO:0000259" key="2">
    <source>
        <dbReference type="Pfam" id="PF22688"/>
    </source>
</evidence>
<dbReference type="NCBIfam" id="TIGR03420">
    <property type="entry name" value="DnaA_homol_Hda"/>
    <property type="match status" value="1"/>
</dbReference>
<dbReference type="PANTHER" id="PTHR30050:SF5">
    <property type="entry name" value="DNAA REGULATORY INACTIVATOR HDA"/>
    <property type="match status" value="1"/>
</dbReference>
<dbReference type="AlphaFoldDB" id="A4BFF9"/>
<evidence type="ECO:0000259" key="1">
    <source>
        <dbReference type="Pfam" id="PF00308"/>
    </source>
</evidence>